<dbReference type="InParanoid" id="W2SD28"/>
<dbReference type="RefSeq" id="XP_008711324.1">
    <property type="nucleotide sequence ID" value="XM_008713102.1"/>
</dbReference>
<feature type="compositionally biased region" description="Polar residues" evidence="1">
    <location>
        <begin position="181"/>
        <end position="191"/>
    </location>
</feature>
<dbReference type="EMBL" id="KB822711">
    <property type="protein sequence ID" value="ETN46612.1"/>
    <property type="molecule type" value="Genomic_DNA"/>
</dbReference>
<evidence type="ECO:0008006" key="4">
    <source>
        <dbReference type="Google" id="ProtNLM"/>
    </source>
</evidence>
<dbReference type="AlphaFoldDB" id="W2SD28"/>
<dbReference type="VEuPathDB" id="FungiDB:HMPREF1541_00798"/>
<accession>W2SD28</accession>
<dbReference type="OrthoDB" id="2740448at2759"/>
<feature type="region of interest" description="Disordered" evidence="1">
    <location>
        <begin position="157"/>
        <end position="193"/>
    </location>
</feature>
<sequence length="241" mass="26701">MADQRSYSASSESIFCNNGGLQTPSLSPPNFRYLSPAALDVRPVSRQHLVPSITSRSRISNQSLVPPGSRQSSPPSAPEDEETVCIKLLAHLKKYSSSSRQTRQFQLDLLSKSNASVRRILRSQSVRRDYTCQLLLSSIMTHLTTLCEYLCSTGLEEGMGDGQSSPRPDSTRESFDMRTGLVQQQTSSETSRPLVLEAASLATELGNLLKRKPLDGFQVQGRQEAWIVELELRLRTALTTL</sequence>
<name>W2SD28_CYPE1</name>
<evidence type="ECO:0000313" key="2">
    <source>
        <dbReference type="EMBL" id="ETN46612.1"/>
    </source>
</evidence>
<dbReference type="eggNOG" id="ENOG502SZVK">
    <property type="taxonomic scope" value="Eukaryota"/>
</dbReference>
<dbReference type="HOGENOM" id="CLU_1128964_0_0_1"/>
<reference evidence="2 3" key="1">
    <citation type="submission" date="2013-03" db="EMBL/GenBank/DDBJ databases">
        <title>The Genome Sequence of Phialophora europaea CBS 101466.</title>
        <authorList>
            <consortium name="The Broad Institute Genomics Platform"/>
            <person name="Cuomo C."/>
            <person name="de Hoog S."/>
            <person name="Gorbushina A."/>
            <person name="Walker B."/>
            <person name="Young S.K."/>
            <person name="Zeng Q."/>
            <person name="Gargeya S."/>
            <person name="Fitzgerald M."/>
            <person name="Haas B."/>
            <person name="Abouelleil A."/>
            <person name="Allen A.W."/>
            <person name="Alvarado L."/>
            <person name="Arachchi H.M."/>
            <person name="Berlin A.M."/>
            <person name="Chapman S.B."/>
            <person name="Gainer-Dewar J."/>
            <person name="Goldberg J."/>
            <person name="Griggs A."/>
            <person name="Gujja S."/>
            <person name="Hansen M."/>
            <person name="Howarth C."/>
            <person name="Imamovic A."/>
            <person name="Ireland A."/>
            <person name="Larimer J."/>
            <person name="McCowan C."/>
            <person name="Murphy C."/>
            <person name="Pearson M."/>
            <person name="Poon T.W."/>
            <person name="Priest M."/>
            <person name="Roberts A."/>
            <person name="Saif S."/>
            <person name="Shea T."/>
            <person name="Sisk P."/>
            <person name="Sykes S."/>
            <person name="Wortman J."/>
            <person name="Nusbaum C."/>
            <person name="Birren B."/>
        </authorList>
    </citation>
    <scope>NUCLEOTIDE SEQUENCE [LARGE SCALE GENOMIC DNA]</scope>
    <source>
        <strain evidence="2 3">CBS 101466</strain>
    </source>
</reference>
<dbReference type="Proteomes" id="UP000030752">
    <property type="component" value="Unassembled WGS sequence"/>
</dbReference>
<dbReference type="GeneID" id="19968137"/>
<gene>
    <name evidence="2" type="ORF">HMPREF1541_00798</name>
</gene>
<feature type="region of interest" description="Disordered" evidence="1">
    <location>
        <begin position="55"/>
        <end position="80"/>
    </location>
</feature>
<keyword evidence="3" id="KW-1185">Reference proteome</keyword>
<dbReference type="STRING" id="1220924.W2SD28"/>
<evidence type="ECO:0000313" key="3">
    <source>
        <dbReference type="Proteomes" id="UP000030752"/>
    </source>
</evidence>
<evidence type="ECO:0000256" key="1">
    <source>
        <dbReference type="SAM" id="MobiDB-lite"/>
    </source>
</evidence>
<protein>
    <recommendedName>
        <fullName evidence="4">Aflatoxin regulatory protein domain-containing protein</fullName>
    </recommendedName>
</protein>
<proteinExistence type="predicted"/>
<organism evidence="2 3">
    <name type="scientific">Cyphellophora europaea (strain CBS 101466)</name>
    <name type="common">Phialophora europaea</name>
    <dbReference type="NCBI Taxonomy" id="1220924"/>
    <lineage>
        <taxon>Eukaryota</taxon>
        <taxon>Fungi</taxon>
        <taxon>Dikarya</taxon>
        <taxon>Ascomycota</taxon>
        <taxon>Pezizomycotina</taxon>
        <taxon>Eurotiomycetes</taxon>
        <taxon>Chaetothyriomycetidae</taxon>
        <taxon>Chaetothyriales</taxon>
        <taxon>Cyphellophoraceae</taxon>
        <taxon>Cyphellophora</taxon>
    </lineage>
</organism>
<feature type="compositionally biased region" description="Polar residues" evidence="1">
    <location>
        <begin position="55"/>
        <end position="74"/>
    </location>
</feature>